<name>A0A9J5YEH6_SOLCO</name>
<comment type="caution">
    <text evidence="1">The sequence shown here is derived from an EMBL/GenBank/DDBJ whole genome shotgun (WGS) entry which is preliminary data.</text>
</comment>
<proteinExistence type="predicted"/>
<dbReference type="AlphaFoldDB" id="A0A9J5YEH6"/>
<evidence type="ECO:0000313" key="1">
    <source>
        <dbReference type="EMBL" id="KAG5597668.1"/>
    </source>
</evidence>
<dbReference type="Proteomes" id="UP000824120">
    <property type="component" value="Chromosome 7"/>
</dbReference>
<protein>
    <submittedName>
        <fullName evidence="1">Uncharacterized protein</fullName>
    </submittedName>
</protein>
<evidence type="ECO:0000313" key="2">
    <source>
        <dbReference type="Proteomes" id="UP000824120"/>
    </source>
</evidence>
<reference evidence="1 2" key="1">
    <citation type="submission" date="2020-09" db="EMBL/GenBank/DDBJ databases">
        <title>De no assembly of potato wild relative species, Solanum commersonii.</title>
        <authorList>
            <person name="Cho K."/>
        </authorList>
    </citation>
    <scope>NUCLEOTIDE SEQUENCE [LARGE SCALE GENOMIC DNA]</scope>
    <source>
        <strain evidence="1">LZ3.2</strain>
        <tissue evidence="1">Leaf</tissue>
    </source>
</reference>
<sequence length="259" mass="29828">MNDEGLDAKFLCRCNELLGTTCRHGKKRRRTIHRPSIDIFEAFNEVRLLTFKAYLLPLSLFHVLNVKPTLHLFLMKRGGHRIYVGPQVRYSCHLIKYFEFPLELVIARVSKIKEAYNPPTWMLEVTATSQKITLGVDFADLYKKSDLYKRNKALITQLTTTFWLPILPATMVLRVNIDQIEPGPRDWICKVQIVDIACEKALTRNLISTLHNSLLSGMRIKGGYVDEIHSMQTRLNYSIPTSSLCESQSLTNFIRQANT</sequence>
<gene>
    <name evidence="1" type="ORF">H5410_038900</name>
</gene>
<dbReference type="PANTHER" id="PTHR48040">
    <property type="entry name" value="PLEIOTROPIC DRUG RESISTANCE PROTEIN 1-LIKE ISOFORM X1"/>
    <property type="match status" value="1"/>
</dbReference>
<dbReference type="PANTHER" id="PTHR48040:SF32">
    <property type="entry name" value="PLEIOTROPIC DRUG RESISTANCE PROTEIN 1-LIKE ISOFORM X1"/>
    <property type="match status" value="1"/>
</dbReference>
<keyword evidence="2" id="KW-1185">Reference proteome</keyword>
<accession>A0A9J5YEH6</accession>
<dbReference type="OrthoDB" id="1305588at2759"/>
<organism evidence="1 2">
    <name type="scientific">Solanum commersonii</name>
    <name type="common">Commerson's wild potato</name>
    <name type="synonym">Commerson's nightshade</name>
    <dbReference type="NCBI Taxonomy" id="4109"/>
    <lineage>
        <taxon>Eukaryota</taxon>
        <taxon>Viridiplantae</taxon>
        <taxon>Streptophyta</taxon>
        <taxon>Embryophyta</taxon>
        <taxon>Tracheophyta</taxon>
        <taxon>Spermatophyta</taxon>
        <taxon>Magnoliopsida</taxon>
        <taxon>eudicotyledons</taxon>
        <taxon>Gunneridae</taxon>
        <taxon>Pentapetalae</taxon>
        <taxon>asterids</taxon>
        <taxon>lamiids</taxon>
        <taxon>Solanales</taxon>
        <taxon>Solanaceae</taxon>
        <taxon>Solanoideae</taxon>
        <taxon>Solaneae</taxon>
        <taxon>Solanum</taxon>
    </lineage>
</organism>
<dbReference type="EMBL" id="JACXVP010000007">
    <property type="protein sequence ID" value="KAG5597668.1"/>
    <property type="molecule type" value="Genomic_DNA"/>
</dbReference>